<reference evidence="1 2" key="1">
    <citation type="submission" date="2015-09" db="EMBL/GenBank/DDBJ databases">
        <authorList>
            <consortium name="Pathogen Informatics"/>
        </authorList>
    </citation>
    <scope>NUCLEOTIDE SEQUENCE [LARGE SCALE GENOMIC DNA]</scope>
    <source>
        <strain evidence="1 2">2789STDY5834939</strain>
    </source>
</reference>
<dbReference type="OrthoDB" id="9767864at2"/>
<dbReference type="PANTHER" id="PTHR35861">
    <property type="match status" value="1"/>
</dbReference>
<protein>
    <submittedName>
        <fullName evidence="1">Phage tail sheath protein</fullName>
    </submittedName>
</protein>
<evidence type="ECO:0000313" key="1">
    <source>
        <dbReference type="EMBL" id="CUQ03971.1"/>
    </source>
</evidence>
<dbReference type="InterPro" id="IPR052042">
    <property type="entry name" value="Tail_sheath_structural"/>
</dbReference>
<accession>A0A174T608</accession>
<dbReference type="PANTHER" id="PTHR35861:SF2">
    <property type="entry name" value="FELS-2 PROPHAGE PROTEIN"/>
    <property type="match status" value="1"/>
</dbReference>
<gene>
    <name evidence="1" type="ORF">ERS852551_02864</name>
</gene>
<name>A0A174T608_9FIRM</name>
<sequence>MANEYLYGAFGHIGETVAQSAVQAGTVPVYVGVAPVNLVRGYAEQDVINVPTKISNFVDAQKKQGYAADWSTFTLCEAFAAHFDNTKGNIGPIYAINVLDPDVHRKAAATTKTLTFTNGRTEFSSSTIILDTFVLANKVEGVDFTLDYSFVKGSVIVSSADPDRPLTDNLSATFYEVEPGKIAEGDIIGGATAAGNYSGLGAITLLYQEQFQVANLIAAPGWSHIPAVYNAMIKAGTQINGHWNSFCVGDIPLVDGETKIDTIEKAKAWRRANGYTNERTKVYWPQTIDNTGRVFHLSTMAMVEFMRTDYTHNSIPMETCGNKEIPVVRQYFGPDSKSRGFDQEQAKELTQNGICTAIAWGGRWVLWGDHTAAYTYGTDVDPRAIFDVSMRMLMHITNDFQREWSPKIDEPMTLQLRDRIVNREQEKLDGYVAVGALIGEPRILFLQSENSTTDLMNGDFRWDIAVTPTPPLKSASVYVAYTDAGFSAYFEEVA</sequence>
<dbReference type="EMBL" id="CZBE01000022">
    <property type="protein sequence ID" value="CUQ03971.1"/>
    <property type="molecule type" value="Genomic_DNA"/>
</dbReference>
<organism evidence="1 2">
    <name type="scientific">Anaerotruncus colihominis</name>
    <dbReference type="NCBI Taxonomy" id="169435"/>
    <lineage>
        <taxon>Bacteria</taxon>
        <taxon>Bacillati</taxon>
        <taxon>Bacillota</taxon>
        <taxon>Clostridia</taxon>
        <taxon>Eubacteriales</taxon>
        <taxon>Oscillospiraceae</taxon>
        <taxon>Anaerotruncus</taxon>
    </lineage>
</organism>
<dbReference type="RefSeq" id="WP_055245753.1">
    <property type="nucleotide sequence ID" value="NZ_CZBE01000022.1"/>
</dbReference>
<dbReference type="Proteomes" id="UP000095765">
    <property type="component" value="Unassembled WGS sequence"/>
</dbReference>
<proteinExistence type="predicted"/>
<evidence type="ECO:0000313" key="2">
    <source>
        <dbReference type="Proteomes" id="UP000095765"/>
    </source>
</evidence>
<dbReference type="AlphaFoldDB" id="A0A174T608"/>